<reference evidence="1 2" key="1">
    <citation type="submission" date="2014-06" db="EMBL/GenBank/DDBJ databases">
        <authorList>
            <person name="Swart Estienne"/>
        </authorList>
    </citation>
    <scope>NUCLEOTIDE SEQUENCE [LARGE SCALE GENOMIC DNA]</scope>
    <source>
        <strain evidence="1 2">130c</strain>
    </source>
</reference>
<protein>
    <submittedName>
        <fullName evidence="1">Uncharacterized protein</fullName>
    </submittedName>
</protein>
<dbReference type="InParanoid" id="A0A077ZUP2"/>
<dbReference type="EMBL" id="CCKQ01002177">
    <property type="protein sequence ID" value="CDW73264.1"/>
    <property type="molecule type" value="Genomic_DNA"/>
</dbReference>
<dbReference type="Proteomes" id="UP000039865">
    <property type="component" value="Unassembled WGS sequence"/>
</dbReference>
<gene>
    <name evidence="1" type="primary">Contig2002.g2161</name>
    <name evidence="1" type="ORF">STYLEM_2240</name>
</gene>
<dbReference type="SUPFAM" id="SSF47954">
    <property type="entry name" value="Cyclin-like"/>
    <property type="match status" value="1"/>
</dbReference>
<evidence type="ECO:0000313" key="1">
    <source>
        <dbReference type="EMBL" id="CDW73264.1"/>
    </source>
</evidence>
<evidence type="ECO:0000313" key="2">
    <source>
        <dbReference type="Proteomes" id="UP000039865"/>
    </source>
</evidence>
<dbReference type="AlphaFoldDB" id="A0A077ZUP2"/>
<name>A0A077ZUP2_STYLE</name>
<proteinExistence type="predicted"/>
<dbReference type="Gene3D" id="1.10.472.10">
    <property type="entry name" value="Cyclin-like"/>
    <property type="match status" value="1"/>
</dbReference>
<organism evidence="1 2">
    <name type="scientific">Stylonychia lemnae</name>
    <name type="common">Ciliate</name>
    <dbReference type="NCBI Taxonomy" id="5949"/>
    <lineage>
        <taxon>Eukaryota</taxon>
        <taxon>Sar</taxon>
        <taxon>Alveolata</taxon>
        <taxon>Ciliophora</taxon>
        <taxon>Intramacronucleata</taxon>
        <taxon>Spirotrichea</taxon>
        <taxon>Stichotrichia</taxon>
        <taxon>Sporadotrichida</taxon>
        <taxon>Oxytrichidae</taxon>
        <taxon>Stylonychinae</taxon>
        <taxon>Stylonychia</taxon>
    </lineage>
</organism>
<keyword evidence="2" id="KW-1185">Reference proteome</keyword>
<dbReference type="InterPro" id="IPR036915">
    <property type="entry name" value="Cyclin-like_sf"/>
</dbReference>
<accession>A0A077ZUP2</accession>
<sequence>MSCSQENLNNDPYRQQYSIFENYHCQQSRNSIQNRIQVKRRANEIQQDYSSEEFPYNIEEDLDENIYSNQIADFDIIYDFKQNSNTSIFRQQINQQIPKASENLIDPLNHTRKKRVNQLPVQILEQSQHIKINCSNIGTEVIKQEIGRNQAENDEIREQYINNIISNANFMNATKSTDIGLTNTRAILKLPLQLQNLSLSQENQITKNQRLQAKMSCQIELSSELEISEEQSQSEQNVVAVFRQEAIESMILILLHNKNQNIHTLLMAVNLLDQLLLDVGIYSMILDDLEIIMEIAKCCLVISSKYWDVSYLNYKQVSICNLYQRFSIDDYLALEKKLLLCIQFKISHIDIYQQAIQYLQTIDDFNIENQVINENLMKDMRDKLRQFSISYYINKEQFCLIE</sequence>